<protein>
    <submittedName>
        <fullName evidence="2">Uncharacterized protein</fullName>
    </submittedName>
</protein>
<accession>A0A812RE00</accession>
<reference evidence="2" key="1">
    <citation type="submission" date="2021-02" db="EMBL/GenBank/DDBJ databases">
        <authorList>
            <person name="Dougan E. K."/>
            <person name="Rhodes N."/>
            <person name="Thang M."/>
            <person name="Chan C."/>
        </authorList>
    </citation>
    <scope>NUCLEOTIDE SEQUENCE</scope>
</reference>
<feature type="region of interest" description="Disordered" evidence="1">
    <location>
        <begin position="46"/>
        <end position="97"/>
    </location>
</feature>
<gene>
    <name evidence="2" type="ORF">SNAT2548_LOCUS23504</name>
</gene>
<evidence type="ECO:0000313" key="3">
    <source>
        <dbReference type="Proteomes" id="UP000604046"/>
    </source>
</evidence>
<feature type="compositionally biased region" description="Basic and acidic residues" evidence="1">
    <location>
        <begin position="79"/>
        <end position="97"/>
    </location>
</feature>
<comment type="caution">
    <text evidence="2">The sequence shown here is derived from an EMBL/GenBank/DDBJ whole genome shotgun (WGS) entry which is preliminary data.</text>
</comment>
<dbReference type="AlphaFoldDB" id="A0A812RE00"/>
<proteinExistence type="predicted"/>
<evidence type="ECO:0000256" key="1">
    <source>
        <dbReference type="SAM" id="MobiDB-lite"/>
    </source>
</evidence>
<feature type="compositionally biased region" description="Basic and acidic residues" evidence="1">
    <location>
        <begin position="46"/>
        <end position="70"/>
    </location>
</feature>
<sequence>MTRAGRFVTSQPPLVQKFAFSSAADQRIISEQRIKELEELLGKKAEESEKLATESQRINEEQEQVRRDVAELEQQSRSFLEERGRKTNEEPEQHWEP</sequence>
<keyword evidence="3" id="KW-1185">Reference proteome</keyword>
<name>A0A812RE00_9DINO</name>
<organism evidence="2 3">
    <name type="scientific">Symbiodinium natans</name>
    <dbReference type="NCBI Taxonomy" id="878477"/>
    <lineage>
        <taxon>Eukaryota</taxon>
        <taxon>Sar</taxon>
        <taxon>Alveolata</taxon>
        <taxon>Dinophyceae</taxon>
        <taxon>Suessiales</taxon>
        <taxon>Symbiodiniaceae</taxon>
        <taxon>Symbiodinium</taxon>
    </lineage>
</organism>
<evidence type="ECO:0000313" key="2">
    <source>
        <dbReference type="EMBL" id="CAE7432357.1"/>
    </source>
</evidence>
<dbReference type="Proteomes" id="UP000604046">
    <property type="component" value="Unassembled WGS sequence"/>
</dbReference>
<dbReference type="EMBL" id="CAJNDS010002324">
    <property type="protein sequence ID" value="CAE7432357.1"/>
    <property type="molecule type" value="Genomic_DNA"/>
</dbReference>